<feature type="chain" id="PRO_5002539383" evidence="2">
    <location>
        <begin position="28"/>
        <end position="187"/>
    </location>
</feature>
<gene>
    <name evidence="3" type="ORF">UX39_C0006G0010</name>
</gene>
<sequence length="187" mass="19770">MHKQFFLLSIACVMLFSFGFLQHQVFADDYGLEETVSQTDLKSYPQDVPTIIGNVLGTVLSLVAVLFFGLMIYGGLLWMSAHGKEDQEKKALDTIVAGVIGVVIVLGSYAITKLIFGSLGEAGKGDGTKYCLLVSGSSMSCAVFADQKTCGAKTDNCCVSTYANQNACDAGKTKAEQSGGDLPPGDL</sequence>
<keyword evidence="1" id="KW-1133">Transmembrane helix</keyword>
<dbReference type="AlphaFoldDB" id="A0A0G1R9T7"/>
<evidence type="ECO:0000256" key="1">
    <source>
        <dbReference type="SAM" id="Phobius"/>
    </source>
</evidence>
<dbReference type="Proteomes" id="UP000034175">
    <property type="component" value="Unassembled WGS sequence"/>
</dbReference>
<evidence type="ECO:0000256" key="2">
    <source>
        <dbReference type="SAM" id="SignalP"/>
    </source>
</evidence>
<reference evidence="3 4" key="1">
    <citation type="journal article" date="2015" name="Nature">
        <title>rRNA introns, odd ribosomes, and small enigmatic genomes across a large radiation of phyla.</title>
        <authorList>
            <person name="Brown C.T."/>
            <person name="Hug L.A."/>
            <person name="Thomas B.C."/>
            <person name="Sharon I."/>
            <person name="Castelle C.J."/>
            <person name="Singh A."/>
            <person name="Wilkins M.J."/>
            <person name="Williams K.H."/>
            <person name="Banfield J.F."/>
        </authorList>
    </citation>
    <scope>NUCLEOTIDE SEQUENCE [LARGE SCALE GENOMIC DNA]</scope>
</reference>
<keyword evidence="1" id="KW-0472">Membrane</keyword>
<feature type="signal peptide" evidence="2">
    <location>
        <begin position="1"/>
        <end position="27"/>
    </location>
</feature>
<organism evidence="3 4">
    <name type="scientific">Candidatus Magasanikbacteria bacterium GW2011_GWA2_46_17</name>
    <dbReference type="NCBI Taxonomy" id="1619042"/>
    <lineage>
        <taxon>Bacteria</taxon>
        <taxon>Candidatus Magasanikiibacteriota</taxon>
    </lineage>
</organism>
<feature type="transmembrane region" description="Helical" evidence="1">
    <location>
        <begin position="91"/>
        <end position="111"/>
    </location>
</feature>
<protein>
    <submittedName>
        <fullName evidence="3">Uncharacterized protein</fullName>
    </submittedName>
</protein>
<keyword evidence="2" id="KW-0732">Signal</keyword>
<keyword evidence="1" id="KW-0812">Transmembrane</keyword>
<dbReference type="EMBL" id="LCMA01000006">
    <property type="protein sequence ID" value="KKU26798.1"/>
    <property type="molecule type" value="Genomic_DNA"/>
</dbReference>
<feature type="transmembrane region" description="Helical" evidence="1">
    <location>
        <begin position="51"/>
        <end position="79"/>
    </location>
</feature>
<comment type="caution">
    <text evidence="3">The sequence shown here is derived from an EMBL/GenBank/DDBJ whole genome shotgun (WGS) entry which is preliminary data.</text>
</comment>
<proteinExistence type="predicted"/>
<name>A0A0G1R9T7_9BACT</name>
<evidence type="ECO:0000313" key="4">
    <source>
        <dbReference type="Proteomes" id="UP000034175"/>
    </source>
</evidence>
<evidence type="ECO:0000313" key="3">
    <source>
        <dbReference type="EMBL" id="KKU26798.1"/>
    </source>
</evidence>
<accession>A0A0G1R9T7</accession>